<keyword evidence="3" id="KW-0378">Hydrolase</keyword>
<name>A0A6M1THR7_9RHOB</name>
<protein>
    <submittedName>
        <fullName evidence="3">SGNH/GDSL hydrolase family protein</fullName>
    </submittedName>
</protein>
<dbReference type="CDD" id="cd00229">
    <property type="entry name" value="SGNH_hydrolase"/>
    <property type="match status" value="1"/>
</dbReference>
<dbReference type="Gene3D" id="3.40.50.1110">
    <property type="entry name" value="SGNH hydrolase"/>
    <property type="match status" value="1"/>
</dbReference>
<evidence type="ECO:0000313" key="4">
    <source>
        <dbReference type="Proteomes" id="UP000474758"/>
    </source>
</evidence>
<accession>A0A6M1THR7</accession>
<sequence length="230" mass="24596">MFRPLIALFSALFLLSACGEVVTESTRDARILLIGDSMMAANRGSGRAVANAIERQLGEEVIDRSVIASRYFYFLPISGAAGLRLPAQYQPGGWDWVVINGGGNDLMFGCGCGFCNTMVDRLVSRDGTSGAIPELVARIRKTGAKVVYSGYLRNPGLYTPVRACKPYGDELDRRLARMAARDDGMIFLPMSDLVPAGDPSLHQEDMIHPSPKGSAAIGARIAAAIRANGG</sequence>
<dbReference type="EMBL" id="JAALFE010000001">
    <property type="protein sequence ID" value="NGQ89409.1"/>
    <property type="molecule type" value="Genomic_DNA"/>
</dbReference>
<keyword evidence="1" id="KW-0732">Signal</keyword>
<dbReference type="InterPro" id="IPR013830">
    <property type="entry name" value="SGNH_hydro"/>
</dbReference>
<dbReference type="GO" id="GO:0016788">
    <property type="term" value="F:hydrolase activity, acting on ester bonds"/>
    <property type="evidence" value="ECO:0007669"/>
    <property type="project" value="UniProtKB-ARBA"/>
</dbReference>
<feature type="domain" description="SGNH hydrolase-type esterase" evidence="2">
    <location>
        <begin position="33"/>
        <end position="215"/>
    </location>
</feature>
<organism evidence="3 4">
    <name type="scientific">Paragemmobacter kunshanensis</name>
    <dbReference type="NCBI Taxonomy" id="2583234"/>
    <lineage>
        <taxon>Bacteria</taxon>
        <taxon>Pseudomonadati</taxon>
        <taxon>Pseudomonadota</taxon>
        <taxon>Alphaproteobacteria</taxon>
        <taxon>Rhodobacterales</taxon>
        <taxon>Paracoccaceae</taxon>
        <taxon>Paragemmobacter</taxon>
    </lineage>
</organism>
<dbReference type="AlphaFoldDB" id="A0A6M1THR7"/>
<dbReference type="Proteomes" id="UP000474758">
    <property type="component" value="Unassembled WGS sequence"/>
</dbReference>
<dbReference type="RefSeq" id="WP_165046512.1">
    <property type="nucleotide sequence ID" value="NZ_JAALFE010000001.1"/>
</dbReference>
<dbReference type="InterPro" id="IPR036514">
    <property type="entry name" value="SGNH_hydro_sf"/>
</dbReference>
<feature type="chain" id="PRO_5026773510" evidence="1">
    <location>
        <begin position="20"/>
        <end position="230"/>
    </location>
</feature>
<dbReference type="PROSITE" id="PS51257">
    <property type="entry name" value="PROKAR_LIPOPROTEIN"/>
    <property type="match status" value="1"/>
</dbReference>
<evidence type="ECO:0000313" key="3">
    <source>
        <dbReference type="EMBL" id="NGQ89409.1"/>
    </source>
</evidence>
<dbReference type="SUPFAM" id="SSF52266">
    <property type="entry name" value="SGNH hydrolase"/>
    <property type="match status" value="1"/>
</dbReference>
<proteinExistence type="predicted"/>
<comment type="caution">
    <text evidence="3">The sequence shown here is derived from an EMBL/GenBank/DDBJ whole genome shotgun (WGS) entry which is preliminary data.</text>
</comment>
<evidence type="ECO:0000256" key="1">
    <source>
        <dbReference type="SAM" id="SignalP"/>
    </source>
</evidence>
<dbReference type="Pfam" id="PF13472">
    <property type="entry name" value="Lipase_GDSL_2"/>
    <property type="match status" value="1"/>
</dbReference>
<reference evidence="3 4" key="1">
    <citation type="submission" date="2020-02" db="EMBL/GenBank/DDBJ databases">
        <title>Rhodobacter translucens sp. nov., a novel bacterium isolated from activated sludge.</title>
        <authorList>
            <person name="Liu J."/>
        </authorList>
    </citation>
    <scope>NUCLEOTIDE SEQUENCE [LARGE SCALE GENOMIC DNA]</scope>
    <source>
        <strain evidence="3 4">HX-7-19</strain>
    </source>
</reference>
<keyword evidence="4" id="KW-1185">Reference proteome</keyword>
<evidence type="ECO:0000259" key="2">
    <source>
        <dbReference type="Pfam" id="PF13472"/>
    </source>
</evidence>
<gene>
    <name evidence="3" type="ORF">G5V65_00765</name>
</gene>
<feature type="signal peptide" evidence="1">
    <location>
        <begin position="1"/>
        <end position="19"/>
    </location>
</feature>